<accession>A0AAP0E548</accession>
<protein>
    <submittedName>
        <fullName evidence="2">Uncharacterized protein</fullName>
    </submittedName>
</protein>
<dbReference type="AlphaFoldDB" id="A0AAP0E548"/>
<gene>
    <name evidence="2" type="ORF">Syun_029188</name>
</gene>
<evidence type="ECO:0000256" key="1">
    <source>
        <dbReference type="SAM" id="MobiDB-lite"/>
    </source>
</evidence>
<evidence type="ECO:0000313" key="3">
    <source>
        <dbReference type="Proteomes" id="UP001420932"/>
    </source>
</evidence>
<dbReference type="Proteomes" id="UP001420932">
    <property type="component" value="Unassembled WGS sequence"/>
</dbReference>
<proteinExistence type="predicted"/>
<name>A0AAP0E548_9MAGN</name>
<organism evidence="2 3">
    <name type="scientific">Stephania yunnanensis</name>
    <dbReference type="NCBI Taxonomy" id="152371"/>
    <lineage>
        <taxon>Eukaryota</taxon>
        <taxon>Viridiplantae</taxon>
        <taxon>Streptophyta</taxon>
        <taxon>Embryophyta</taxon>
        <taxon>Tracheophyta</taxon>
        <taxon>Spermatophyta</taxon>
        <taxon>Magnoliopsida</taxon>
        <taxon>Ranunculales</taxon>
        <taxon>Menispermaceae</taxon>
        <taxon>Menispermoideae</taxon>
        <taxon>Cissampelideae</taxon>
        <taxon>Stephania</taxon>
    </lineage>
</organism>
<evidence type="ECO:0000313" key="2">
    <source>
        <dbReference type="EMBL" id="KAK9086794.1"/>
    </source>
</evidence>
<sequence length="131" mass="14179">MDYAGGIADTDADQAYYFTNGLLSEIGSMVVTTAPGTLQEAYESSMAGEPFSSTRTSIIVTAQPPSQSDVRPGGDRRRKRPRQWRMRDQALSVRSIASPPYTTGIAPIPSAPVQSYVSTPQKRTPSGPQRQ</sequence>
<reference evidence="2 3" key="1">
    <citation type="submission" date="2024-01" db="EMBL/GenBank/DDBJ databases">
        <title>Genome assemblies of Stephania.</title>
        <authorList>
            <person name="Yang L."/>
        </authorList>
    </citation>
    <scope>NUCLEOTIDE SEQUENCE [LARGE SCALE GENOMIC DNA]</scope>
    <source>
        <strain evidence="2">YNDBR</strain>
        <tissue evidence="2">Leaf</tissue>
    </source>
</reference>
<dbReference type="EMBL" id="JBBNAF010000013">
    <property type="protein sequence ID" value="KAK9086794.1"/>
    <property type="molecule type" value="Genomic_DNA"/>
</dbReference>
<comment type="caution">
    <text evidence="2">The sequence shown here is derived from an EMBL/GenBank/DDBJ whole genome shotgun (WGS) entry which is preliminary data.</text>
</comment>
<feature type="compositionally biased region" description="Polar residues" evidence="1">
    <location>
        <begin position="112"/>
        <end position="131"/>
    </location>
</feature>
<keyword evidence="3" id="KW-1185">Reference proteome</keyword>
<feature type="region of interest" description="Disordered" evidence="1">
    <location>
        <begin position="62"/>
        <end position="131"/>
    </location>
</feature>